<dbReference type="Pfam" id="PF00174">
    <property type="entry name" value="Oxidored_molyb"/>
    <property type="match status" value="1"/>
</dbReference>
<dbReference type="GO" id="GO:0006790">
    <property type="term" value="P:sulfur compound metabolic process"/>
    <property type="evidence" value="ECO:0007669"/>
    <property type="project" value="TreeGrafter"/>
</dbReference>
<name>A0A1P8WC44_9PLAN</name>
<dbReference type="GO" id="GO:0043546">
    <property type="term" value="F:molybdopterin cofactor binding"/>
    <property type="evidence" value="ECO:0007669"/>
    <property type="project" value="TreeGrafter"/>
</dbReference>
<dbReference type="AlphaFoldDB" id="A0A1P8WC44"/>
<dbReference type="InterPro" id="IPR036374">
    <property type="entry name" value="OxRdtase_Mopterin-bd_sf"/>
</dbReference>
<dbReference type="Gene3D" id="3.90.420.10">
    <property type="entry name" value="Oxidoreductase, molybdopterin-binding domain"/>
    <property type="match status" value="1"/>
</dbReference>
<dbReference type="GO" id="GO:0020037">
    <property type="term" value="F:heme binding"/>
    <property type="evidence" value="ECO:0007669"/>
    <property type="project" value="TreeGrafter"/>
</dbReference>
<dbReference type="PRINTS" id="PR00407">
    <property type="entry name" value="EUMOPTERIN"/>
</dbReference>
<dbReference type="GO" id="GO:0008482">
    <property type="term" value="F:sulfite oxidase activity"/>
    <property type="evidence" value="ECO:0007669"/>
    <property type="project" value="TreeGrafter"/>
</dbReference>
<dbReference type="Gene3D" id="2.60.40.650">
    <property type="match status" value="1"/>
</dbReference>
<dbReference type="KEGG" id="fmr:Fuma_01205"/>
<evidence type="ECO:0000259" key="2">
    <source>
        <dbReference type="Pfam" id="PF00174"/>
    </source>
</evidence>
<dbReference type="PANTHER" id="PTHR19372:SF7">
    <property type="entry name" value="SULFITE OXIDASE, MITOCHONDRIAL"/>
    <property type="match status" value="1"/>
</dbReference>
<dbReference type="SUPFAM" id="SSF56524">
    <property type="entry name" value="Oxidoreductase molybdopterin-binding domain"/>
    <property type="match status" value="1"/>
</dbReference>
<dbReference type="EMBL" id="CP017641">
    <property type="protein sequence ID" value="APZ91616.1"/>
    <property type="molecule type" value="Genomic_DNA"/>
</dbReference>
<keyword evidence="4" id="KW-1185">Reference proteome</keyword>
<proteinExistence type="predicted"/>
<feature type="domain" description="Oxidoreductase molybdopterin-binding" evidence="2">
    <location>
        <begin position="106"/>
        <end position="246"/>
    </location>
</feature>
<sequence>MDDQVQRFLHQHFRLTRRHFVKAGVLTATSLTGGTSFAEQDKDDPRLQDALKSLETWLTRPGDFQDVSRGKPKPHTLSEDEKKKVGLTRDTWKLNVVSDPDNPASIQQPLEGETAFRFDDLMELARDHAVRFPKVMTCLNIGCPLGNGIWEGVPLREIIWRTQPKEDLRRVFYYGYHNDKPEQMFRSSLPVGRILEDPFGLPPVILCYKLNGEWLTSERGGPVRVVVPEAYGFKSIKWLNNVVLSNLHAANDTYAEKNNDVDSPLKTFCATLTAPTDPKANEAIPITGYAQVGISGLKKVQVWISRRDEEWPRDDPYFTKADWQDATLLAAPKEFGGGLPNEMIPADTMHFDDSGRPKQWPILLSKAHWCHLHPGLPAGKYVLRCRTVDNNGHAQPMPRPFRKSGHAKIETIRFEVS</sequence>
<dbReference type="Proteomes" id="UP000187735">
    <property type="component" value="Chromosome"/>
</dbReference>
<dbReference type="InterPro" id="IPR000572">
    <property type="entry name" value="OxRdtase_Mopterin-bd_dom"/>
</dbReference>
<reference evidence="3 4" key="1">
    <citation type="journal article" date="2016" name="Front. Microbiol.">
        <title>Fuerstia marisgermanicae gen. nov., sp. nov., an Unusual Member of the Phylum Planctomycetes from the German Wadden Sea.</title>
        <authorList>
            <person name="Kohn T."/>
            <person name="Heuer A."/>
            <person name="Jogler M."/>
            <person name="Vollmers J."/>
            <person name="Boedeker C."/>
            <person name="Bunk B."/>
            <person name="Rast P."/>
            <person name="Borchert D."/>
            <person name="Glockner I."/>
            <person name="Freese H.M."/>
            <person name="Klenk H.P."/>
            <person name="Overmann J."/>
            <person name="Kaster A.K."/>
            <person name="Rohde M."/>
            <person name="Wiegand S."/>
            <person name="Jogler C."/>
        </authorList>
    </citation>
    <scope>NUCLEOTIDE SEQUENCE [LARGE SCALE GENOMIC DNA]</scope>
    <source>
        <strain evidence="3 4">NH11</strain>
    </source>
</reference>
<dbReference type="RefSeq" id="WP_077023347.1">
    <property type="nucleotide sequence ID" value="NZ_CP017641.1"/>
</dbReference>
<dbReference type="PANTHER" id="PTHR19372">
    <property type="entry name" value="SULFITE REDUCTASE"/>
    <property type="match status" value="1"/>
</dbReference>
<evidence type="ECO:0000313" key="4">
    <source>
        <dbReference type="Proteomes" id="UP000187735"/>
    </source>
</evidence>
<dbReference type="InterPro" id="IPR008335">
    <property type="entry name" value="Mopterin_OxRdtase_euk"/>
</dbReference>
<organism evidence="3 4">
    <name type="scientific">Fuerstiella marisgermanici</name>
    <dbReference type="NCBI Taxonomy" id="1891926"/>
    <lineage>
        <taxon>Bacteria</taxon>
        <taxon>Pseudomonadati</taxon>
        <taxon>Planctomycetota</taxon>
        <taxon>Planctomycetia</taxon>
        <taxon>Planctomycetales</taxon>
        <taxon>Planctomycetaceae</taxon>
        <taxon>Fuerstiella</taxon>
    </lineage>
</organism>
<feature type="region of interest" description="Disordered" evidence="1">
    <location>
        <begin position="62"/>
        <end position="82"/>
    </location>
</feature>
<evidence type="ECO:0000313" key="3">
    <source>
        <dbReference type="EMBL" id="APZ91616.1"/>
    </source>
</evidence>
<protein>
    <submittedName>
        <fullName evidence="3">TMAO/DMSO reductase</fullName>
    </submittedName>
</protein>
<gene>
    <name evidence="3" type="ORF">Fuma_01205</name>
</gene>
<evidence type="ECO:0000256" key="1">
    <source>
        <dbReference type="SAM" id="MobiDB-lite"/>
    </source>
</evidence>
<accession>A0A1P8WC44</accession>
<dbReference type="STRING" id="1891926.Fuma_01205"/>
<dbReference type="OrthoDB" id="9778777at2"/>